<sequence length="193" mass="20550">MNLHPKLLSLVVVLTVNLPFGGQTHAEDSGGDLQPNTTQYLVELSEYKLEQSIPTGLGEGEVVDAILKSGTKPVETIRLTAMSETESMVQVGRRVALTTGTMTRGGVTNRQTKDIEIGTILRIQIKQHAKGAIADIDYSTSRLDGDGTDDSPSDVLTNTMQSTQIFGLGKTRLLSTVGAGKLTGVLITVSEIP</sequence>
<evidence type="ECO:0000313" key="2">
    <source>
        <dbReference type="Proteomes" id="UP001500840"/>
    </source>
</evidence>
<accession>A0ABP8MAZ5</accession>
<keyword evidence="2" id="KW-1185">Reference proteome</keyword>
<proteinExistence type="predicted"/>
<evidence type="ECO:0008006" key="3">
    <source>
        <dbReference type="Google" id="ProtNLM"/>
    </source>
</evidence>
<evidence type="ECO:0000313" key="1">
    <source>
        <dbReference type="EMBL" id="GAA4445618.1"/>
    </source>
</evidence>
<comment type="caution">
    <text evidence="1">The sequence shown here is derived from an EMBL/GenBank/DDBJ whole genome shotgun (WGS) entry which is preliminary data.</text>
</comment>
<dbReference type="EMBL" id="BAABGA010000008">
    <property type="protein sequence ID" value="GAA4445618.1"/>
    <property type="molecule type" value="Genomic_DNA"/>
</dbReference>
<gene>
    <name evidence="1" type="ORF">GCM10023156_05430</name>
</gene>
<organism evidence="1 2">
    <name type="scientific">Novipirellula rosea</name>
    <dbReference type="NCBI Taxonomy" id="1031540"/>
    <lineage>
        <taxon>Bacteria</taxon>
        <taxon>Pseudomonadati</taxon>
        <taxon>Planctomycetota</taxon>
        <taxon>Planctomycetia</taxon>
        <taxon>Pirellulales</taxon>
        <taxon>Pirellulaceae</taxon>
        <taxon>Novipirellula</taxon>
    </lineage>
</organism>
<reference evidence="2" key="1">
    <citation type="journal article" date="2019" name="Int. J. Syst. Evol. Microbiol.">
        <title>The Global Catalogue of Microorganisms (GCM) 10K type strain sequencing project: providing services to taxonomists for standard genome sequencing and annotation.</title>
        <authorList>
            <consortium name="The Broad Institute Genomics Platform"/>
            <consortium name="The Broad Institute Genome Sequencing Center for Infectious Disease"/>
            <person name="Wu L."/>
            <person name="Ma J."/>
        </authorList>
    </citation>
    <scope>NUCLEOTIDE SEQUENCE [LARGE SCALE GENOMIC DNA]</scope>
    <source>
        <strain evidence="2">JCM 17759</strain>
    </source>
</reference>
<dbReference type="Proteomes" id="UP001500840">
    <property type="component" value="Unassembled WGS sequence"/>
</dbReference>
<protein>
    <recommendedName>
        <fullName evidence="3">Flagellar basal body P-ring biosynthesis protein FlgA</fullName>
    </recommendedName>
</protein>
<dbReference type="RefSeq" id="WP_345319159.1">
    <property type="nucleotide sequence ID" value="NZ_BAABGA010000008.1"/>
</dbReference>
<name>A0ABP8MAZ5_9BACT</name>